<keyword evidence="3" id="KW-1185">Reference proteome</keyword>
<dbReference type="InterPro" id="IPR045472">
    <property type="entry name" value="DUF6493"/>
</dbReference>
<gene>
    <name evidence="2" type="ORF">GN157_14035</name>
</gene>
<evidence type="ECO:0000259" key="1">
    <source>
        <dbReference type="PROSITE" id="PS51977"/>
    </source>
</evidence>
<dbReference type="SUPFAM" id="SSF142921">
    <property type="entry name" value="WGR domain-like"/>
    <property type="match status" value="1"/>
</dbReference>
<dbReference type="InterPro" id="IPR056726">
    <property type="entry name" value="DUF7824"/>
</dbReference>
<name>A0A6N8HGM6_9FLAO</name>
<dbReference type="InterPro" id="IPR036930">
    <property type="entry name" value="WGR_dom_sf"/>
</dbReference>
<feature type="domain" description="WGR" evidence="1">
    <location>
        <begin position="1"/>
        <end position="78"/>
    </location>
</feature>
<dbReference type="AlphaFoldDB" id="A0A6N8HGM6"/>
<dbReference type="RefSeq" id="WP_157484143.1">
    <property type="nucleotide sequence ID" value="NZ_WOWP01000054.1"/>
</dbReference>
<evidence type="ECO:0000313" key="3">
    <source>
        <dbReference type="Proteomes" id="UP000433945"/>
    </source>
</evidence>
<dbReference type="InterPro" id="IPR008893">
    <property type="entry name" value="WGR_domain"/>
</dbReference>
<comment type="caution">
    <text evidence="2">The sequence shown here is derived from an EMBL/GenBank/DDBJ whole genome shotgun (WGS) entry which is preliminary data.</text>
</comment>
<sequence length="1029" mass="119328">MKKHLEYNDQDSNKFWSIETNGLKYTVTYGKTGTGGTSKTKIFESEEECLLEAQKQLAQKIKKGYSENGIRANIPEKKSSKELSGSLIAEYDAIVINRQIDNLLPFLKKNAKGNLDVLKKNIRKNRTFWLTFVDLSKEPQYKKQGSFQWGNRGDDVQERIILLSAIALFREKEIMSWSEVFNILNKPNDPYVKEVLEWAKPNWIEVFLLDKIKKEEWRTFNYFSLVALEENSFIKFSPELFANSLARHSLYGETDSAKKYIDYIVNTKTAYKRDVPQLLNYEVPVHSAFFKKNENEDYNAHLVFMEVFEKLLIQEKIDRIFLIESILLVQTKEWNNSIKSFYRKLLTEIVKPEPEELIDFQEVIFASFHNSFVPVVSFGTTLIKTIYSLPEFNIASFLEWVEPLMMRSDAKGAIKSIVILLEKIYKLHPEYGSRVASVMCDIFVVPDLSLQERTAKALIKLASKGIQLPLEKLADYSPLMQGNIKIILSDYLKDVEEVYEPEQKEYVFNGQKEVLLTDEVNLPSNWNELMYLFGSFIYSEEVLDGEILLNAFIIQQDLFPPDYTNQLEAYSKQLNEAFFNSHDKLFLKSFFQLKFQNILRPVKIVDNTRNKVRTLKIIDNIIEAAQKRINTNVRQSLLCFPTHKPHWVAPKVLLERLIELKENKIELNYTDLAIAISRMPRENIDEALPLLEKLDGELKKLMEFCLGVTKEMPLAQKKSFLNKLLLITNNTSNYNTEALWAVAARTFYPEESFSEFQKGYLKNVPFVEKPFDPELRFKECYNDIYNYRTRTTERSKSWYKLEYSVDNFSVAPQHFLYGLDINSGKKTWESFLWSKGNVKFWHSLMPQNINPLSLYLTLETFSQSSEGGEVAEAYLHILNEGGFKLSGSALLNLACSLFLENKKIRLLATEVLINLIEKRHIDIKVFSYKTAFLVNNNYGPFGRMAEALISVKDVSPMHNSALLLITEGIFGNLVIKEKLPVNFKKLVECYVDLLYKTEKAPAEKIITFFESYKNTASLKPLISQIQTIP</sequence>
<dbReference type="InterPro" id="IPR056727">
    <property type="entry name" value="DUF7825"/>
</dbReference>
<dbReference type="InterPro" id="IPR050458">
    <property type="entry name" value="LolB"/>
</dbReference>
<dbReference type="PROSITE" id="PS51977">
    <property type="entry name" value="WGR"/>
    <property type="match status" value="1"/>
</dbReference>
<protein>
    <submittedName>
        <fullName evidence="2">WGR domain-containing protein</fullName>
    </submittedName>
</protein>
<dbReference type="Proteomes" id="UP000433945">
    <property type="component" value="Unassembled WGS sequence"/>
</dbReference>
<reference evidence="2 3" key="1">
    <citation type="submission" date="2019-12" db="EMBL/GenBank/DDBJ databases">
        <authorList>
            <person name="Sun J.-Q."/>
        </authorList>
    </citation>
    <scope>NUCLEOTIDE SEQUENCE [LARGE SCALE GENOMIC DNA]</scope>
    <source>
        <strain evidence="2 3">JCM 17928</strain>
    </source>
</reference>
<dbReference type="EMBL" id="WOWP01000054">
    <property type="protein sequence ID" value="MUV04833.1"/>
    <property type="molecule type" value="Genomic_DNA"/>
</dbReference>
<dbReference type="Pfam" id="PF20103">
    <property type="entry name" value="DUF6493"/>
    <property type="match status" value="1"/>
</dbReference>
<dbReference type="Pfam" id="PF05406">
    <property type="entry name" value="WGR"/>
    <property type="match status" value="1"/>
</dbReference>
<dbReference type="OrthoDB" id="6629398at2"/>
<proteinExistence type="predicted"/>
<dbReference type="PANTHER" id="PTHR30634">
    <property type="entry name" value="OUTER MEMBRANE LOLAB LIPOPROTEIN INSERTION APPARATUS"/>
    <property type="match status" value="1"/>
</dbReference>
<evidence type="ECO:0000313" key="2">
    <source>
        <dbReference type="EMBL" id="MUV04833.1"/>
    </source>
</evidence>
<dbReference type="Pfam" id="PF25148">
    <property type="entry name" value="DUF7824"/>
    <property type="match status" value="1"/>
</dbReference>
<dbReference type="Pfam" id="PF25149">
    <property type="entry name" value="DUF7825"/>
    <property type="match status" value="1"/>
</dbReference>
<dbReference type="SMART" id="SM00773">
    <property type="entry name" value="WGR"/>
    <property type="match status" value="1"/>
</dbReference>
<dbReference type="Gene3D" id="2.20.140.10">
    <property type="entry name" value="WGR domain"/>
    <property type="match status" value="1"/>
</dbReference>
<accession>A0A6N8HGM6</accession>
<dbReference type="PANTHER" id="PTHR30634:SF13">
    <property type="entry name" value="PROTEIN YEHF"/>
    <property type="match status" value="1"/>
</dbReference>
<organism evidence="2 3">
    <name type="scientific">Flavobacterium rakeshii</name>
    <dbReference type="NCBI Taxonomy" id="1038845"/>
    <lineage>
        <taxon>Bacteria</taxon>
        <taxon>Pseudomonadati</taxon>
        <taxon>Bacteroidota</taxon>
        <taxon>Flavobacteriia</taxon>
        <taxon>Flavobacteriales</taxon>
        <taxon>Flavobacteriaceae</taxon>
        <taxon>Flavobacterium</taxon>
    </lineage>
</organism>